<dbReference type="KEGG" id="opf:CBP31_03085"/>
<dbReference type="RefSeq" id="WP_087034822.1">
    <property type="nucleotide sequence ID" value="NZ_CP021377.1"/>
</dbReference>
<sequence length="282" mass="31925">MKILSFLLLWACSGYSLATPSLWSATKGEQQLWLFGSIHLADARLTQLPQALVEQLQRSEHLYLEVDPNTVTPQMLAPFIRLPATETWQARLGTSLSDQLEQQLNELSLSHLKRLPPWFAAMQLSQVQAQRLGFVSSQGIDMQMLQLAQQQGVPVSGLEPPSLVFKLMASLAERNLEQDFVRHSLQEQEQMAEHLALLFSTWHSGDEQALLALLEDQGTPELTDFIRQELLWARNRLWLAELKRQAPSQALIVVGALHLYGEQGLLDLLQQDGYQLQKINEV</sequence>
<dbReference type="InterPro" id="IPR047111">
    <property type="entry name" value="YbaP-like"/>
</dbReference>
<proteinExistence type="predicted"/>
<evidence type="ECO:0000313" key="2">
    <source>
        <dbReference type="EMBL" id="ART81734.1"/>
    </source>
</evidence>
<gene>
    <name evidence="2" type="ORF">CBP31_03085</name>
</gene>
<dbReference type="Pfam" id="PF01963">
    <property type="entry name" value="TraB_PrgY_gumN"/>
    <property type="match status" value="1"/>
</dbReference>
<dbReference type="AlphaFoldDB" id="A0A1Y0D331"/>
<feature type="chain" id="PRO_5013367491" evidence="1">
    <location>
        <begin position="19"/>
        <end position="282"/>
    </location>
</feature>
<dbReference type="PANTHER" id="PTHR40590">
    <property type="entry name" value="CYTOPLASMIC PROTEIN-RELATED"/>
    <property type="match status" value="1"/>
</dbReference>
<accession>A0A1Y0D331</accession>
<evidence type="ECO:0000256" key="1">
    <source>
        <dbReference type="SAM" id="SignalP"/>
    </source>
</evidence>
<keyword evidence="1" id="KW-0732">Signal</keyword>
<dbReference type="InterPro" id="IPR002816">
    <property type="entry name" value="TraB/PrgY/GumN_fam"/>
</dbReference>
<protein>
    <submittedName>
        <fullName evidence="2">TraB/GumN family protein</fullName>
    </submittedName>
</protein>
<dbReference type="OrthoDB" id="357294at2"/>
<name>A0A1Y0D331_9GAMM</name>
<dbReference type="CDD" id="cd14789">
    <property type="entry name" value="Tiki"/>
    <property type="match status" value="1"/>
</dbReference>
<dbReference type="PANTHER" id="PTHR40590:SF1">
    <property type="entry name" value="CYTOPLASMIC PROTEIN"/>
    <property type="match status" value="1"/>
</dbReference>
<feature type="signal peptide" evidence="1">
    <location>
        <begin position="1"/>
        <end position="18"/>
    </location>
</feature>
<dbReference type="Proteomes" id="UP000243937">
    <property type="component" value="Chromosome"/>
</dbReference>
<keyword evidence="3" id="KW-1185">Reference proteome</keyword>
<evidence type="ECO:0000313" key="3">
    <source>
        <dbReference type="Proteomes" id="UP000243937"/>
    </source>
</evidence>
<organism evidence="2 3">
    <name type="scientific">Oceanisphaera profunda</name>
    <dbReference type="NCBI Taxonomy" id="1416627"/>
    <lineage>
        <taxon>Bacteria</taxon>
        <taxon>Pseudomonadati</taxon>
        <taxon>Pseudomonadota</taxon>
        <taxon>Gammaproteobacteria</taxon>
        <taxon>Aeromonadales</taxon>
        <taxon>Aeromonadaceae</taxon>
        <taxon>Oceanisphaera</taxon>
    </lineage>
</organism>
<reference evidence="2 3" key="1">
    <citation type="journal article" date="2014" name="Int. J. Syst. Evol. Microbiol.">
        <title>Oceanisphaera profunda sp. nov., a marine bacterium isolated from deep-sea sediment, and emended description of the genus Oceanisphaera.</title>
        <authorList>
            <person name="Xu Z."/>
            <person name="Zhang X.Y."/>
            <person name="Su H.N."/>
            <person name="Yu Z.C."/>
            <person name="Liu C."/>
            <person name="Li H."/>
            <person name="Chen X.L."/>
            <person name="Song X.Y."/>
            <person name="Xie B.B."/>
            <person name="Qin Q.L."/>
            <person name="Zhou B.C."/>
            <person name="Shi M."/>
            <person name="Huang Y."/>
            <person name="Zhang Y.Z."/>
        </authorList>
    </citation>
    <scope>NUCLEOTIDE SEQUENCE [LARGE SCALE GENOMIC DNA]</scope>
    <source>
        <strain evidence="2 3">SM1222</strain>
    </source>
</reference>
<dbReference type="EMBL" id="CP021377">
    <property type="protein sequence ID" value="ART81734.1"/>
    <property type="molecule type" value="Genomic_DNA"/>
</dbReference>